<reference evidence="1" key="1">
    <citation type="journal article" date="2021" name="Proc. Natl. Acad. Sci. U.S.A.">
        <title>Three genomes in the algal genus Volvox reveal the fate of a haploid sex-determining region after a transition to homothallism.</title>
        <authorList>
            <person name="Yamamoto K."/>
            <person name="Hamaji T."/>
            <person name="Kawai-Toyooka H."/>
            <person name="Matsuzaki R."/>
            <person name="Takahashi F."/>
            <person name="Nishimura Y."/>
            <person name="Kawachi M."/>
            <person name="Noguchi H."/>
            <person name="Minakuchi Y."/>
            <person name="Umen J.G."/>
            <person name="Toyoda A."/>
            <person name="Nozaki H."/>
        </authorList>
    </citation>
    <scope>NUCLEOTIDE SEQUENCE</scope>
    <source>
        <strain evidence="1">NIES-3780</strain>
    </source>
</reference>
<dbReference type="AlphaFoldDB" id="A0A8J4EU61"/>
<dbReference type="EMBL" id="BNCO01000003">
    <property type="protein sequence ID" value="GIL45713.1"/>
    <property type="molecule type" value="Genomic_DNA"/>
</dbReference>
<dbReference type="Proteomes" id="UP000747399">
    <property type="component" value="Unassembled WGS sequence"/>
</dbReference>
<accession>A0A8J4EU61</accession>
<organism evidence="1 2">
    <name type="scientific">Volvox africanus</name>
    <dbReference type="NCBI Taxonomy" id="51714"/>
    <lineage>
        <taxon>Eukaryota</taxon>
        <taxon>Viridiplantae</taxon>
        <taxon>Chlorophyta</taxon>
        <taxon>core chlorophytes</taxon>
        <taxon>Chlorophyceae</taxon>
        <taxon>CS clade</taxon>
        <taxon>Chlamydomonadales</taxon>
        <taxon>Volvocaceae</taxon>
        <taxon>Volvox</taxon>
    </lineage>
</organism>
<keyword evidence="2" id="KW-1185">Reference proteome</keyword>
<name>A0A8J4EU61_9CHLO</name>
<sequence length="175" mass="18961">MCGGGDFNGGDRGNEDAEEGRMADVLGWHAAGAGPVAATDEKIWAVIHTTPRAELFLLSLYVSAGVGPVSWCSQKRITFRGSWEKVQEGSYWSVHPPVLRSPTLLISYEIGGLADAMGSSTDSTGEHSWLPDAILEVRRARELSGDDVNSIEQRVMDLEDDEVDVTAGGNCRRWP</sequence>
<comment type="caution">
    <text evidence="1">The sequence shown here is derived from an EMBL/GenBank/DDBJ whole genome shotgun (WGS) entry which is preliminary data.</text>
</comment>
<proteinExistence type="predicted"/>
<evidence type="ECO:0000313" key="2">
    <source>
        <dbReference type="Proteomes" id="UP000747399"/>
    </source>
</evidence>
<gene>
    <name evidence="1" type="ORF">Vafri_2879</name>
</gene>
<protein>
    <submittedName>
        <fullName evidence="1">Uncharacterized protein</fullName>
    </submittedName>
</protein>
<evidence type="ECO:0000313" key="1">
    <source>
        <dbReference type="EMBL" id="GIL45713.1"/>
    </source>
</evidence>